<sequence>MERSITKIFNRILIDRRVRIWHVGTYLALVLLWDKNRQSSPFQVTRRMIMQMSRAKSPSTYHKHLKELEIFGYIKYLPSYHPKQGSKVWLVESKAN</sequence>
<organism evidence="1 2">
    <name type="scientific">Dyadobacter fanqingshengii</name>
    <dbReference type="NCBI Taxonomy" id="2906443"/>
    <lineage>
        <taxon>Bacteria</taxon>
        <taxon>Pseudomonadati</taxon>
        <taxon>Bacteroidota</taxon>
        <taxon>Cytophagia</taxon>
        <taxon>Cytophagales</taxon>
        <taxon>Spirosomataceae</taxon>
        <taxon>Dyadobacter</taxon>
    </lineage>
</organism>
<reference evidence="1" key="1">
    <citation type="submission" date="2021-12" db="EMBL/GenBank/DDBJ databases">
        <title>Novel species in genus Dyadobacter.</title>
        <authorList>
            <person name="Ma C."/>
        </authorList>
    </citation>
    <scope>NUCLEOTIDE SEQUENCE</scope>
    <source>
        <strain evidence="1">CY399</strain>
    </source>
</reference>
<evidence type="ECO:0000313" key="1">
    <source>
        <dbReference type="EMBL" id="MCF0040313.1"/>
    </source>
</evidence>
<accession>A0A9X1PAY1</accession>
<name>A0A9X1PAY1_9BACT</name>
<dbReference type="InterPro" id="IPR036390">
    <property type="entry name" value="WH_DNA-bd_sf"/>
</dbReference>
<dbReference type="SUPFAM" id="SSF46785">
    <property type="entry name" value="Winged helix' DNA-binding domain"/>
    <property type="match status" value="1"/>
</dbReference>
<proteinExistence type="predicted"/>
<dbReference type="RefSeq" id="WP_234612759.1">
    <property type="nucleotide sequence ID" value="NZ_JAJTTA010000002.1"/>
</dbReference>
<dbReference type="EMBL" id="JAJTTA010000002">
    <property type="protein sequence ID" value="MCF0040313.1"/>
    <property type="molecule type" value="Genomic_DNA"/>
</dbReference>
<gene>
    <name evidence="1" type="ORF">LXM24_09475</name>
</gene>
<dbReference type="AlphaFoldDB" id="A0A9X1PAY1"/>
<dbReference type="Proteomes" id="UP001139700">
    <property type="component" value="Unassembled WGS sequence"/>
</dbReference>
<evidence type="ECO:0000313" key="2">
    <source>
        <dbReference type="Proteomes" id="UP001139700"/>
    </source>
</evidence>
<comment type="caution">
    <text evidence="1">The sequence shown here is derived from an EMBL/GenBank/DDBJ whole genome shotgun (WGS) entry which is preliminary data.</text>
</comment>
<protein>
    <submittedName>
        <fullName evidence="1">Uncharacterized protein</fullName>
    </submittedName>
</protein>
<keyword evidence="2" id="KW-1185">Reference proteome</keyword>